<comment type="cofactor">
    <cofactor evidence="4">
        <name>heme c</name>
        <dbReference type="ChEBI" id="CHEBI:61717"/>
    </cofactor>
    <text evidence="4">Binds 3 heme c groups covalently per subunit.</text>
</comment>
<dbReference type="GO" id="GO:0020037">
    <property type="term" value="F:heme binding"/>
    <property type="evidence" value="ECO:0007669"/>
    <property type="project" value="InterPro"/>
</dbReference>
<name>A0A9X1UEB0_9BURK</name>
<dbReference type="SUPFAM" id="SSF46626">
    <property type="entry name" value="Cytochrome c"/>
    <property type="match status" value="3"/>
</dbReference>
<gene>
    <name evidence="8" type="ORF">L5014_08660</name>
</gene>
<dbReference type="Gene3D" id="1.10.760.10">
    <property type="entry name" value="Cytochrome c-like domain"/>
    <property type="match status" value="3"/>
</dbReference>
<dbReference type="PIRSF" id="PIRSF000018">
    <property type="entry name" value="Mb_ADH_cyt_c"/>
    <property type="match status" value="1"/>
</dbReference>
<feature type="binding site" description="axial binding residue" evidence="5">
    <location>
        <position position="85"/>
    </location>
    <ligand>
        <name>heme c</name>
        <dbReference type="ChEBI" id="CHEBI:61717"/>
        <label>1</label>
    </ligand>
    <ligandPart>
        <name>Fe</name>
        <dbReference type="ChEBI" id="CHEBI:18248"/>
    </ligandPart>
</feature>
<dbReference type="GO" id="GO:0016020">
    <property type="term" value="C:membrane"/>
    <property type="evidence" value="ECO:0007669"/>
    <property type="project" value="InterPro"/>
</dbReference>
<dbReference type="InterPro" id="IPR009056">
    <property type="entry name" value="Cyt_c-like_dom"/>
</dbReference>
<dbReference type="PROSITE" id="PS51007">
    <property type="entry name" value="CYTC"/>
    <property type="match status" value="3"/>
</dbReference>
<proteinExistence type="predicted"/>
<feature type="binding site" description="covalent" evidence="4">
    <location>
        <position position="230"/>
    </location>
    <ligand>
        <name>heme c</name>
        <dbReference type="ChEBI" id="CHEBI:61717"/>
        <label>2</label>
    </ligand>
</feature>
<feature type="domain" description="Cytochrome c" evidence="7">
    <location>
        <begin position="67"/>
        <end position="170"/>
    </location>
</feature>
<dbReference type="PANTHER" id="PTHR35008">
    <property type="entry name" value="BLL4482 PROTEIN-RELATED"/>
    <property type="match status" value="1"/>
</dbReference>
<feature type="binding site" description="covalent" evidence="4">
    <location>
        <position position="84"/>
    </location>
    <ligand>
        <name>heme c</name>
        <dbReference type="ChEBI" id="CHEBI:61717"/>
        <label>1</label>
    </ligand>
</feature>
<feature type="binding site" description="covalent" evidence="4">
    <location>
        <position position="227"/>
    </location>
    <ligand>
        <name>heme c</name>
        <dbReference type="ChEBI" id="CHEBI:61717"/>
        <label>2</label>
    </ligand>
</feature>
<dbReference type="GO" id="GO:0016614">
    <property type="term" value="F:oxidoreductase activity, acting on CH-OH group of donors"/>
    <property type="evidence" value="ECO:0007669"/>
    <property type="project" value="InterPro"/>
</dbReference>
<evidence type="ECO:0000256" key="6">
    <source>
        <dbReference type="SAM" id="SignalP"/>
    </source>
</evidence>
<dbReference type="GO" id="GO:0005506">
    <property type="term" value="F:iron ion binding"/>
    <property type="evidence" value="ECO:0007669"/>
    <property type="project" value="InterPro"/>
</dbReference>
<keyword evidence="3 5" id="KW-0408">Iron</keyword>
<dbReference type="Proteomes" id="UP001139308">
    <property type="component" value="Unassembled WGS sequence"/>
</dbReference>
<evidence type="ECO:0000256" key="3">
    <source>
        <dbReference type="ARBA" id="ARBA00023004"/>
    </source>
</evidence>
<feature type="binding site" description="axial binding residue" evidence="5">
    <location>
        <position position="360"/>
    </location>
    <ligand>
        <name>heme c</name>
        <dbReference type="ChEBI" id="CHEBI:61717"/>
        <label>3</label>
    </ligand>
    <ligandPart>
        <name>Fe</name>
        <dbReference type="ChEBI" id="CHEBI:18248"/>
    </ligandPart>
</feature>
<feature type="binding site" description="covalent" evidence="4">
    <location>
        <position position="356"/>
    </location>
    <ligand>
        <name>heme c</name>
        <dbReference type="ChEBI" id="CHEBI:61717"/>
        <label>3</label>
    </ligand>
</feature>
<organism evidence="8 9">
    <name type="scientific">Paraburkholderia tagetis</name>
    <dbReference type="NCBI Taxonomy" id="2913261"/>
    <lineage>
        <taxon>Bacteria</taxon>
        <taxon>Pseudomonadati</taxon>
        <taxon>Pseudomonadota</taxon>
        <taxon>Betaproteobacteria</taxon>
        <taxon>Burkholderiales</taxon>
        <taxon>Burkholderiaceae</taxon>
        <taxon>Paraburkholderia</taxon>
    </lineage>
</organism>
<evidence type="ECO:0000256" key="4">
    <source>
        <dbReference type="PIRSR" id="PIRSR000018-50"/>
    </source>
</evidence>
<dbReference type="InterPro" id="IPR036909">
    <property type="entry name" value="Cyt_c-like_dom_sf"/>
</dbReference>
<accession>A0A9X1UEB0</accession>
<evidence type="ECO:0000256" key="1">
    <source>
        <dbReference type="ARBA" id="ARBA00022617"/>
    </source>
</evidence>
<dbReference type="InterPro" id="IPR014353">
    <property type="entry name" value="Membr-bd_ADH_cyt_c"/>
</dbReference>
<feature type="binding site" description="covalent" evidence="4">
    <location>
        <position position="359"/>
    </location>
    <ligand>
        <name>heme c</name>
        <dbReference type="ChEBI" id="CHEBI:61717"/>
        <label>3</label>
    </ligand>
</feature>
<sequence>MTSTLTSTRTSTRTKAFARTLTLSAALFCAGAANAQSGAPAANAADAASAAAAAATANAKPVASNAEQLVRGEYLARAGDCIACHTVPSQKIFGGGRPMETPFGTLYTPNISSDKQYGIGAWSADEFYRMLHEGKSRDGTLLYPAMPFASYTKVTRADSDAIYAYLLSTPAVHQANRAHTLRFPYNQRQLLIGWRALFFRAGEFKPDPKQSVEWNRGAYLVEGLGHCTMCHTEINALGGNTASKEFQGGLIPLQNWYAPSLTSNKEAGLGDWSINDIVDLLHAGVSNRGAVYGPMAEVVYDSFQYLTEDDVRAVAVYLKSLPGHSNEVDKSPKSPFVTEEANRLSPLGKKIYEAQCAECHATAGQGKLPHFPPLANNQSIQMNSAVNPIRMVLNGGYAPGTKKNPMPYGMPPFAQLLSDEEVAAVVTYVRTAWGNHGTPVSGREVNALRSAPLF</sequence>
<evidence type="ECO:0000313" key="9">
    <source>
        <dbReference type="Proteomes" id="UP001139308"/>
    </source>
</evidence>
<feature type="binding site" description="covalent" evidence="4">
    <location>
        <position position="81"/>
    </location>
    <ligand>
        <name>heme c</name>
        <dbReference type="ChEBI" id="CHEBI:61717"/>
        <label>1</label>
    </ligand>
</feature>
<keyword evidence="9" id="KW-1185">Reference proteome</keyword>
<reference evidence="8" key="1">
    <citation type="submission" date="2022-01" db="EMBL/GenBank/DDBJ databases">
        <title>Genome sequence and assembly of Parabukholderia sp. RG36.</title>
        <authorList>
            <person name="Chhetri G."/>
        </authorList>
    </citation>
    <scope>NUCLEOTIDE SEQUENCE</scope>
    <source>
        <strain evidence="8">RG36</strain>
    </source>
</reference>
<keyword evidence="1 4" id="KW-0349">Heme</keyword>
<dbReference type="RefSeq" id="WP_238463208.1">
    <property type="nucleotide sequence ID" value="NZ_JAKLJA010000004.1"/>
</dbReference>
<evidence type="ECO:0000313" key="8">
    <source>
        <dbReference type="EMBL" id="MCG5073434.1"/>
    </source>
</evidence>
<dbReference type="Pfam" id="PF00034">
    <property type="entry name" value="Cytochrom_C"/>
    <property type="match status" value="2"/>
</dbReference>
<evidence type="ECO:0000259" key="7">
    <source>
        <dbReference type="PROSITE" id="PS51007"/>
    </source>
</evidence>
<dbReference type="EMBL" id="JAKLJA010000004">
    <property type="protein sequence ID" value="MCG5073434.1"/>
    <property type="molecule type" value="Genomic_DNA"/>
</dbReference>
<feature type="signal peptide" evidence="6">
    <location>
        <begin position="1"/>
        <end position="35"/>
    </location>
</feature>
<feature type="domain" description="Cytochrome c" evidence="7">
    <location>
        <begin position="212"/>
        <end position="322"/>
    </location>
</feature>
<evidence type="ECO:0000256" key="2">
    <source>
        <dbReference type="ARBA" id="ARBA00022723"/>
    </source>
</evidence>
<keyword evidence="6" id="KW-0732">Signal</keyword>
<dbReference type="PANTHER" id="PTHR35008:SF4">
    <property type="entry name" value="BLL4482 PROTEIN"/>
    <property type="match status" value="1"/>
</dbReference>
<keyword evidence="2 5" id="KW-0479">Metal-binding</keyword>
<feature type="binding site" description="axial binding residue" evidence="5">
    <location>
        <position position="231"/>
    </location>
    <ligand>
        <name>heme c</name>
        <dbReference type="ChEBI" id="CHEBI:61717"/>
        <label>2</label>
    </ligand>
    <ligandPart>
        <name>Fe</name>
        <dbReference type="ChEBI" id="CHEBI:18248"/>
    </ligandPart>
</feature>
<feature type="chain" id="PRO_5040836458" evidence="6">
    <location>
        <begin position="36"/>
        <end position="454"/>
    </location>
</feature>
<dbReference type="GO" id="GO:0009055">
    <property type="term" value="F:electron transfer activity"/>
    <property type="evidence" value="ECO:0007669"/>
    <property type="project" value="InterPro"/>
</dbReference>
<dbReference type="InterPro" id="IPR051459">
    <property type="entry name" value="Cytochrome_c-type_DH"/>
</dbReference>
<dbReference type="AlphaFoldDB" id="A0A9X1UEB0"/>
<protein>
    <submittedName>
        <fullName evidence="8">Cytochrome c</fullName>
    </submittedName>
</protein>
<comment type="caution">
    <text evidence="8">The sequence shown here is derived from an EMBL/GenBank/DDBJ whole genome shotgun (WGS) entry which is preliminary data.</text>
</comment>
<evidence type="ECO:0000256" key="5">
    <source>
        <dbReference type="PIRSR" id="PIRSR000018-51"/>
    </source>
</evidence>
<feature type="domain" description="Cytochrome c" evidence="7">
    <location>
        <begin position="343"/>
        <end position="433"/>
    </location>
</feature>